<evidence type="ECO:0000256" key="15">
    <source>
        <dbReference type="PROSITE-ProRule" id="PRU00169"/>
    </source>
</evidence>
<dbReference type="Gene3D" id="3.30.565.10">
    <property type="entry name" value="Histidine kinase-like ATPase, C-terminal domain"/>
    <property type="match status" value="1"/>
</dbReference>
<dbReference type="SUPFAM" id="SSF47226">
    <property type="entry name" value="Histidine-containing phosphotransfer domain, HPT domain"/>
    <property type="match status" value="1"/>
</dbReference>
<evidence type="ECO:0000259" key="18">
    <source>
        <dbReference type="PROSITE" id="PS50110"/>
    </source>
</evidence>
<dbReference type="Pfam" id="PF02518">
    <property type="entry name" value="HATPase_c"/>
    <property type="match status" value="1"/>
</dbReference>
<dbReference type="InterPro" id="IPR036890">
    <property type="entry name" value="HATPase_C_sf"/>
</dbReference>
<keyword evidence="4" id="KW-1003">Cell membrane</keyword>
<keyword evidence="12 16" id="KW-1133">Transmembrane helix</keyword>
<dbReference type="GO" id="GO:0005524">
    <property type="term" value="F:ATP binding"/>
    <property type="evidence" value="ECO:0007669"/>
    <property type="project" value="UniProtKB-KW"/>
</dbReference>
<evidence type="ECO:0000256" key="10">
    <source>
        <dbReference type="ARBA" id="ARBA00022777"/>
    </source>
</evidence>
<dbReference type="PRINTS" id="PR00344">
    <property type="entry name" value="BCTRLSENSOR"/>
</dbReference>
<dbReference type="Pfam" id="PF00512">
    <property type="entry name" value="HisKA"/>
    <property type="match status" value="1"/>
</dbReference>
<name>A0A2R8BC41_9RHOB</name>
<dbReference type="Gene3D" id="1.20.120.160">
    <property type="entry name" value="HPT domain"/>
    <property type="match status" value="1"/>
</dbReference>
<evidence type="ECO:0000256" key="1">
    <source>
        <dbReference type="ARBA" id="ARBA00000085"/>
    </source>
</evidence>
<dbReference type="RefSeq" id="WP_108827808.1">
    <property type="nucleotide sequence ID" value="NZ_OMOR01000001.1"/>
</dbReference>
<feature type="transmembrane region" description="Helical" evidence="16">
    <location>
        <begin position="20"/>
        <end position="41"/>
    </location>
</feature>
<proteinExistence type="predicted"/>
<dbReference type="InterPro" id="IPR036641">
    <property type="entry name" value="HPT_dom_sf"/>
</dbReference>
<dbReference type="PROSITE" id="PS50110">
    <property type="entry name" value="RESPONSE_REGULATORY"/>
    <property type="match status" value="1"/>
</dbReference>
<evidence type="ECO:0000313" key="22">
    <source>
        <dbReference type="Proteomes" id="UP000244880"/>
    </source>
</evidence>
<evidence type="ECO:0000256" key="5">
    <source>
        <dbReference type="ARBA" id="ARBA00022519"/>
    </source>
</evidence>
<feature type="transmembrane region" description="Helical" evidence="16">
    <location>
        <begin position="185"/>
        <end position="208"/>
    </location>
</feature>
<protein>
    <recommendedName>
        <fullName evidence="3">histidine kinase</fullName>
        <ecNumber evidence="3">2.7.13.3</ecNumber>
    </recommendedName>
</protein>
<dbReference type="AlphaFoldDB" id="A0A2R8BC41"/>
<accession>A0A2R8BC41</accession>
<keyword evidence="11" id="KW-0067">ATP-binding</keyword>
<dbReference type="OrthoDB" id="9801651at2"/>
<evidence type="ECO:0000256" key="13">
    <source>
        <dbReference type="ARBA" id="ARBA00023012"/>
    </source>
</evidence>
<dbReference type="FunFam" id="1.10.287.130:FF:000004">
    <property type="entry name" value="Ethylene receptor 1"/>
    <property type="match status" value="1"/>
</dbReference>
<feature type="domain" description="PAC" evidence="20">
    <location>
        <begin position="303"/>
        <end position="353"/>
    </location>
</feature>
<dbReference type="SMART" id="SM00448">
    <property type="entry name" value="REC"/>
    <property type="match status" value="1"/>
</dbReference>
<keyword evidence="8 16" id="KW-0812">Transmembrane</keyword>
<evidence type="ECO:0000256" key="16">
    <source>
        <dbReference type="SAM" id="Phobius"/>
    </source>
</evidence>
<dbReference type="InterPro" id="IPR003661">
    <property type="entry name" value="HisK_dim/P_dom"/>
</dbReference>
<evidence type="ECO:0000256" key="9">
    <source>
        <dbReference type="ARBA" id="ARBA00022741"/>
    </source>
</evidence>
<dbReference type="PANTHER" id="PTHR43047:SF64">
    <property type="entry name" value="HISTIDINE KINASE CONTAINING CHEY-HOMOLOGOUS RECEIVER DOMAIN AND PAS DOMAIN-RELATED"/>
    <property type="match status" value="1"/>
</dbReference>
<dbReference type="SMART" id="SM00387">
    <property type="entry name" value="HATPase_c"/>
    <property type="match status" value="1"/>
</dbReference>
<evidence type="ECO:0000259" key="20">
    <source>
        <dbReference type="PROSITE" id="PS50113"/>
    </source>
</evidence>
<dbReference type="PROSITE" id="PS50112">
    <property type="entry name" value="PAS"/>
    <property type="match status" value="1"/>
</dbReference>
<dbReference type="Pfam" id="PF00072">
    <property type="entry name" value="Response_reg"/>
    <property type="match status" value="1"/>
</dbReference>
<evidence type="ECO:0000256" key="12">
    <source>
        <dbReference type="ARBA" id="ARBA00022989"/>
    </source>
</evidence>
<dbReference type="SUPFAM" id="SSF47384">
    <property type="entry name" value="Homodimeric domain of signal transducing histidine kinase"/>
    <property type="match status" value="1"/>
</dbReference>
<dbReference type="InterPro" id="IPR005467">
    <property type="entry name" value="His_kinase_dom"/>
</dbReference>
<feature type="domain" description="Histidine kinase" evidence="17">
    <location>
        <begin position="371"/>
        <end position="592"/>
    </location>
</feature>
<evidence type="ECO:0000259" key="17">
    <source>
        <dbReference type="PROSITE" id="PS50109"/>
    </source>
</evidence>
<comment type="catalytic activity">
    <reaction evidence="1">
        <text>ATP + protein L-histidine = ADP + protein N-phospho-L-histidine.</text>
        <dbReference type="EC" id="2.7.13.3"/>
    </reaction>
</comment>
<dbReference type="SMART" id="SM00091">
    <property type="entry name" value="PAS"/>
    <property type="match status" value="1"/>
</dbReference>
<dbReference type="PROSITE" id="PS50109">
    <property type="entry name" value="HIS_KIN"/>
    <property type="match status" value="1"/>
</dbReference>
<organism evidence="21 22">
    <name type="scientific">Ascidiaceihabitans donghaensis</name>
    <dbReference type="NCBI Taxonomy" id="1510460"/>
    <lineage>
        <taxon>Bacteria</taxon>
        <taxon>Pseudomonadati</taxon>
        <taxon>Pseudomonadota</taxon>
        <taxon>Alphaproteobacteria</taxon>
        <taxon>Rhodobacterales</taxon>
        <taxon>Paracoccaceae</taxon>
        <taxon>Ascidiaceihabitans</taxon>
    </lineage>
</organism>
<comment type="subcellular location">
    <subcellularLocation>
        <location evidence="2">Cell inner membrane</location>
        <topology evidence="2">Multi-pass membrane protein</topology>
    </subcellularLocation>
</comment>
<evidence type="ECO:0000256" key="6">
    <source>
        <dbReference type="ARBA" id="ARBA00022553"/>
    </source>
</evidence>
<dbReference type="FunFam" id="3.30.565.10:FF:000010">
    <property type="entry name" value="Sensor histidine kinase RcsC"/>
    <property type="match status" value="1"/>
</dbReference>
<dbReference type="InterPro" id="IPR035965">
    <property type="entry name" value="PAS-like_dom_sf"/>
</dbReference>
<dbReference type="Gene3D" id="3.30.450.20">
    <property type="entry name" value="PAS domain"/>
    <property type="match status" value="1"/>
</dbReference>
<keyword evidence="22" id="KW-1185">Reference proteome</keyword>
<dbReference type="Gene3D" id="1.10.287.130">
    <property type="match status" value="1"/>
</dbReference>
<dbReference type="Pfam" id="PF01627">
    <property type="entry name" value="Hpt"/>
    <property type="match status" value="1"/>
</dbReference>
<dbReference type="InterPro" id="IPR004358">
    <property type="entry name" value="Sig_transdc_His_kin-like_C"/>
</dbReference>
<feature type="domain" description="PAS" evidence="19">
    <location>
        <begin position="224"/>
        <end position="278"/>
    </location>
</feature>
<evidence type="ECO:0000256" key="7">
    <source>
        <dbReference type="ARBA" id="ARBA00022679"/>
    </source>
</evidence>
<dbReference type="CDD" id="cd00130">
    <property type="entry name" value="PAS"/>
    <property type="match status" value="1"/>
</dbReference>
<keyword evidence="14 16" id="KW-0472">Membrane</keyword>
<dbReference type="PROSITE" id="PS50113">
    <property type="entry name" value="PAC"/>
    <property type="match status" value="1"/>
</dbReference>
<dbReference type="SUPFAM" id="SSF55785">
    <property type="entry name" value="PYP-like sensor domain (PAS domain)"/>
    <property type="match status" value="1"/>
</dbReference>
<evidence type="ECO:0000256" key="11">
    <source>
        <dbReference type="ARBA" id="ARBA00022840"/>
    </source>
</evidence>
<dbReference type="CDD" id="cd16922">
    <property type="entry name" value="HATPase_EvgS-ArcB-TorS-like"/>
    <property type="match status" value="1"/>
</dbReference>
<dbReference type="InterPro" id="IPR036097">
    <property type="entry name" value="HisK_dim/P_sf"/>
</dbReference>
<dbReference type="InterPro" id="IPR001789">
    <property type="entry name" value="Sig_transdc_resp-reg_receiver"/>
</dbReference>
<dbReference type="Proteomes" id="UP000244880">
    <property type="component" value="Unassembled WGS sequence"/>
</dbReference>
<dbReference type="SMART" id="SM00388">
    <property type="entry name" value="HisKA"/>
    <property type="match status" value="1"/>
</dbReference>
<sequence length="861" mass="94502">MPNAPGKTVAVFDKKDKLRRFWPLAIILIGIIVLAALALGITQRMNQLRGAPGDNLTWTLSQVEVDVLVLMDESLLAAQSETKDVSEIRRRFDNLYSRTSTLRDAPVFAEMRRDSVFNEQLVTLERCLLKLTEIIDGTDANLVANLQPLISDLKRIREEAHAIALTGIGLRSQAADAERATLVRLLLAAAVISLATILFLGFVLFVIVRQYRLRHEASKAVVRANARLKSTFDVSLDAIVVANTDGTILEFNEAAETVFGYNAAEAVGQDMSEMIVPEHLRDAHIAGMERFNRTKEPHLVGKGRIEITALRKSGEEFPVEISIGMASDHRGTIFISYLRDITERVAAEENLKAARDEALAAEKAKSNFLAVMSHEMRTPLNGIFGTLELLGNSKITKKQRSYLDIAKRSGDILLHHVNDVLDISRMDAAKMELVEDSFDLSQFFSDVITANEATAKGQGNALKIDLKKMPKNAVLLDERRMRQVTYNLISNALKFTTDGIVTLRANTSIDHDGQSLLEFSVTDTGVGIRTEDQAHVFDRFYTQERSYDRFASGAGLGLAICKQLVDMMGGSISLQSQVGIGSTFTVTIPFKSDTSAKPVAQITEPKVDMSALKGKEILLVEDNEINRLIVHEMLKANGLIVHEAHNGQEAVDLANMRQYAAILMDISMPVMNGVDATEIIRANSGRNQKTVIIGLTAHALADEQARFLAAGMNTVLSKPISQSTLLGALLMAVQGDNLYQYSNGPTHTGQAIDQSTFSDLENLLKPAKLQKLLSDYQAEISALLVEIPHLIRENDMAALAEKTHKSIGSSGMIGAHQFQAVLRGLEQAAKSGNSDDAQYHANGVKAAWPDTQTELKAKFYT</sequence>
<dbReference type="InterPro" id="IPR011006">
    <property type="entry name" value="CheY-like_superfamily"/>
</dbReference>
<feature type="modified residue" description="4-aspartylphosphate" evidence="15">
    <location>
        <position position="665"/>
    </location>
</feature>
<keyword evidence="10" id="KW-0418">Kinase</keyword>
<dbReference type="Gene3D" id="3.40.50.2300">
    <property type="match status" value="1"/>
</dbReference>
<evidence type="ECO:0000256" key="8">
    <source>
        <dbReference type="ARBA" id="ARBA00022692"/>
    </source>
</evidence>
<dbReference type="NCBIfam" id="TIGR00229">
    <property type="entry name" value="sensory_box"/>
    <property type="match status" value="1"/>
</dbReference>
<reference evidence="21 22" key="1">
    <citation type="submission" date="2018-03" db="EMBL/GenBank/DDBJ databases">
        <authorList>
            <person name="Keele B.F."/>
        </authorList>
    </citation>
    <scope>NUCLEOTIDE SEQUENCE [LARGE SCALE GENOMIC DNA]</scope>
    <source>
        <strain evidence="21 22">CECT 8599</strain>
    </source>
</reference>
<dbReference type="Pfam" id="PF13426">
    <property type="entry name" value="PAS_9"/>
    <property type="match status" value="1"/>
</dbReference>
<dbReference type="PANTHER" id="PTHR43047">
    <property type="entry name" value="TWO-COMPONENT HISTIDINE PROTEIN KINASE"/>
    <property type="match status" value="1"/>
</dbReference>
<evidence type="ECO:0000256" key="14">
    <source>
        <dbReference type="ARBA" id="ARBA00023136"/>
    </source>
</evidence>
<dbReference type="CDD" id="cd17546">
    <property type="entry name" value="REC_hyHK_CKI1_RcsC-like"/>
    <property type="match status" value="1"/>
</dbReference>
<keyword evidence="5" id="KW-0997">Cell inner membrane</keyword>
<keyword evidence="13" id="KW-0902">Two-component regulatory system</keyword>
<evidence type="ECO:0000313" key="21">
    <source>
        <dbReference type="EMBL" id="SPH20615.1"/>
    </source>
</evidence>
<dbReference type="SUPFAM" id="SSF52172">
    <property type="entry name" value="CheY-like"/>
    <property type="match status" value="1"/>
</dbReference>
<evidence type="ECO:0000256" key="2">
    <source>
        <dbReference type="ARBA" id="ARBA00004429"/>
    </source>
</evidence>
<dbReference type="EMBL" id="OMOR01000001">
    <property type="protein sequence ID" value="SPH20615.1"/>
    <property type="molecule type" value="Genomic_DNA"/>
</dbReference>
<keyword evidence="9" id="KW-0547">Nucleotide-binding</keyword>
<evidence type="ECO:0000256" key="3">
    <source>
        <dbReference type="ARBA" id="ARBA00012438"/>
    </source>
</evidence>
<dbReference type="InterPro" id="IPR000700">
    <property type="entry name" value="PAS-assoc_C"/>
</dbReference>
<keyword evidence="7 21" id="KW-0808">Transferase</keyword>
<dbReference type="InterPro" id="IPR003594">
    <property type="entry name" value="HATPase_dom"/>
</dbReference>
<dbReference type="CDD" id="cd00082">
    <property type="entry name" value="HisKA"/>
    <property type="match status" value="1"/>
</dbReference>
<gene>
    <name evidence="21" type="primary">arcB_2</name>
    <name evidence="21" type="ORF">ASD8599_01354</name>
</gene>
<dbReference type="GO" id="GO:0000155">
    <property type="term" value="F:phosphorelay sensor kinase activity"/>
    <property type="evidence" value="ECO:0007669"/>
    <property type="project" value="InterPro"/>
</dbReference>
<dbReference type="InterPro" id="IPR008207">
    <property type="entry name" value="Sig_transdc_His_kin_Hpt_dom"/>
</dbReference>
<dbReference type="EC" id="2.7.13.3" evidence="3"/>
<dbReference type="SUPFAM" id="SSF55874">
    <property type="entry name" value="ATPase domain of HSP90 chaperone/DNA topoisomerase II/histidine kinase"/>
    <property type="match status" value="1"/>
</dbReference>
<evidence type="ECO:0000256" key="4">
    <source>
        <dbReference type="ARBA" id="ARBA00022475"/>
    </source>
</evidence>
<evidence type="ECO:0000259" key="19">
    <source>
        <dbReference type="PROSITE" id="PS50112"/>
    </source>
</evidence>
<keyword evidence="6 15" id="KW-0597">Phosphoprotein</keyword>
<feature type="domain" description="Response regulatory" evidence="18">
    <location>
        <begin position="616"/>
        <end position="733"/>
    </location>
</feature>
<dbReference type="InterPro" id="IPR000014">
    <property type="entry name" value="PAS"/>
</dbReference>
<dbReference type="GO" id="GO:0005886">
    <property type="term" value="C:plasma membrane"/>
    <property type="evidence" value="ECO:0007669"/>
    <property type="project" value="UniProtKB-SubCell"/>
</dbReference>